<dbReference type="EMBL" id="BLKY01000001">
    <property type="protein sequence ID" value="GFG87749.1"/>
    <property type="molecule type" value="Genomic_DNA"/>
</dbReference>
<protein>
    <submittedName>
        <fullName evidence="1">Uncharacterized protein</fullName>
    </submittedName>
</protein>
<organism evidence="1 2">
    <name type="scientific">Mycolicibacter algericus</name>
    <name type="common">Mycobacterium algericum</name>
    <dbReference type="NCBI Taxonomy" id="1288388"/>
    <lineage>
        <taxon>Bacteria</taxon>
        <taxon>Bacillati</taxon>
        <taxon>Actinomycetota</taxon>
        <taxon>Actinomycetes</taxon>
        <taxon>Mycobacteriales</taxon>
        <taxon>Mycobacteriaceae</taxon>
        <taxon>Mycolicibacter</taxon>
    </lineage>
</organism>
<dbReference type="Proteomes" id="UP000465305">
    <property type="component" value="Unassembled WGS sequence"/>
</dbReference>
<proteinExistence type="predicted"/>
<evidence type="ECO:0000313" key="2">
    <source>
        <dbReference type="Proteomes" id="UP000465305"/>
    </source>
</evidence>
<accession>A0A7I9YGL4</accession>
<name>A0A7I9YGL4_MYCAL</name>
<dbReference type="AlphaFoldDB" id="A0A7I9YGL4"/>
<evidence type="ECO:0000313" key="1">
    <source>
        <dbReference type="EMBL" id="GFG87749.1"/>
    </source>
</evidence>
<gene>
    <name evidence="1" type="ORF">MALGJ_44250</name>
</gene>
<sequence>MQRGAITTGPAVAAITTVAEENAASPTSATGSAVAAVQAITAIGAVTSVAEQECGIATHTGGPVDRPRIFGRKGGDQRIGTCCFGRPGVAAVTEEPPGVAAAAAVTPTLATVPE</sequence>
<reference evidence="1 2" key="1">
    <citation type="journal article" date="2019" name="Emerg. Microbes Infect.">
        <title>Comprehensive subspecies identification of 175 nontuberculous mycobacteria species based on 7547 genomic profiles.</title>
        <authorList>
            <person name="Matsumoto Y."/>
            <person name="Kinjo T."/>
            <person name="Motooka D."/>
            <person name="Nabeya D."/>
            <person name="Jung N."/>
            <person name="Uechi K."/>
            <person name="Horii T."/>
            <person name="Iida T."/>
            <person name="Fujita J."/>
            <person name="Nakamura S."/>
        </authorList>
    </citation>
    <scope>NUCLEOTIDE SEQUENCE [LARGE SCALE GENOMIC DNA]</scope>
    <source>
        <strain evidence="1 2">JCM 30723</strain>
    </source>
</reference>
<comment type="caution">
    <text evidence="1">The sequence shown here is derived from an EMBL/GenBank/DDBJ whole genome shotgun (WGS) entry which is preliminary data.</text>
</comment>